<evidence type="ECO:0000256" key="12">
    <source>
        <dbReference type="PROSITE-ProRule" id="PRU00282"/>
    </source>
</evidence>
<feature type="repeat" description="Solcar" evidence="12">
    <location>
        <begin position="66"/>
        <end position="152"/>
    </location>
</feature>
<evidence type="ECO:0008006" key="16">
    <source>
        <dbReference type="Google" id="ProtNLM"/>
    </source>
</evidence>
<evidence type="ECO:0000256" key="7">
    <source>
        <dbReference type="ARBA" id="ARBA00022792"/>
    </source>
</evidence>
<evidence type="ECO:0000256" key="11">
    <source>
        <dbReference type="ARBA" id="ARBA00023136"/>
    </source>
</evidence>
<keyword evidence="10" id="KW-0496">Mitochondrion</keyword>
<evidence type="ECO:0000256" key="6">
    <source>
        <dbReference type="ARBA" id="ARBA00022737"/>
    </source>
</evidence>
<dbReference type="OrthoDB" id="270584at2759"/>
<evidence type="ECO:0000256" key="5">
    <source>
        <dbReference type="ARBA" id="ARBA00022723"/>
    </source>
</evidence>
<dbReference type="PROSITE" id="PS50920">
    <property type="entry name" value="SOLCAR"/>
    <property type="match status" value="3"/>
</dbReference>
<dbReference type="PRINTS" id="PR00926">
    <property type="entry name" value="MITOCARRIER"/>
</dbReference>
<keyword evidence="3 13" id="KW-0813">Transport</keyword>
<keyword evidence="11 12" id="KW-0472">Membrane</keyword>
<dbReference type="Pfam" id="PF00153">
    <property type="entry name" value="Mito_carr"/>
    <property type="match status" value="3"/>
</dbReference>
<dbReference type="FunFam" id="1.50.40.10:FF:000016">
    <property type="entry name" value="Solute carrier family 25 member 23"/>
    <property type="match status" value="1"/>
</dbReference>
<evidence type="ECO:0000256" key="10">
    <source>
        <dbReference type="ARBA" id="ARBA00023128"/>
    </source>
</evidence>
<dbReference type="GeneID" id="28975889"/>
<dbReference type="InterPro" id="IPR002167">
    <property type="entry name" value="GDC-like"/>
</dbReference>
<keyword evidence="4 12" id="KW-0812">Transmembrane</keyword>
<dbReference type="PANTHER" id="PTHR24089">
    <property type="entry name" value="SOLUTE CARRIER FAMILY 25"/>
    <property type="match status" value="1"/>
</dbReference>
<dbReference type="GO" id="GO:0046872">
    <property type="term" value="F:metal ion binding"/>
    <property type="evidence" value="ECO:0007669"/>
    <property type="project" value="UniProtKB-KW"/>
</dbReference>
<keyword evidence="15" id="KW-1185">Reference proteome</keyword>
<keyword evidence="6" id="KW-0677">Repeat</keyword>
<dbReference type="OMA" id="YKMSVPK"/>
<dbReference type="GO" id="GO:0005743">
    <property type="term" value="C:mitochondrial inner membrane"/>
    <property type="evidence" value="ECO:0007669"/>
    <property type="project" value="UniProtKB-SubCell"/>
</dbReference>
<evidence type="ECO:0000256" key="8">
    <source>
        <dbReference type="ARBA" id="ARBA00022837"/>
    </source>
</evidence>
<comment type="similarity">
    <text evidence="2 13">Belongs to the mitochondrial carrier (TC 2.A.29) family.</text>
</comment>
<dbReference type="Gene3D" id="1.50.40.10">
    <property type="entry name" value="Mitochondrial carrier domain"/>
    <property type="match status" value="1"/>
</dbReference>
<dbReference type="STRING" id="578459.A0A194SF44"/>
<comment type="subcellular location">
    <subcellularLocation>
        <location evidence="1">Mitochondrion inner membrane</location>
        <topology evidence="1">Multi-pass membrane protein</topology>
    </subcellularLocation>
</comment>
<gene>
    <name evidence="14" type="ORF">RHOBADRAFT_50681</name>
</gene>
<dbReference type="InterPro" id="IPR023395">
    <property type="entry name" value="MCP_dom_sf"/>
</dbReference>
<keyword evidence="5" id="KW-0479">Metal-binding</keyword>
<evidence type="ECO:0000313" key="15">
    <source>
        <dbReference type="Proteomes" id="UP000053890"/>
    </source>
</evidence>
<evidence type="ECO:0000256" key="9">
    <source>
        <dbReference type="ARBA" id="ARBA00022989"/>
    </source>
</evidence>
<evidence type="ECO:0000313" key="14">
    <source>
        <dbReference type="EMBL" id="KPV78181.1"/>
    </source>
</evidence>
<sequence>MATLATVDPLATRTARHHPHQLADAAAFHDSAANTATRPAAAPPPPSHAAYVLSWTPDSPWRKVPLPPASAFFAGALAGAASRTVVSPLERLKIILQVQGASAQYNGVWQGLKKMWREEGFKGYMRGNGINVLRIAPYSAVQFSSYEMFKGALKSDDGSIDTPRRLLAGSLAGICSVVSTYPLDLVRSRLSVESASLGMREGRTDGRSTGIVRMTVRVMKEEGGVRALYRGLVPTSAGVAPYVAFNFASYELLKLHISGLDPQHRPPNTFEKLVCGGVAGGISQTLTYPADLLRRRMQMVGLKSQALGYQYKGAWDAVFTIIRTEGIRGMYKGIWPNLLKCFPAMSVSFAVYEVSKEHMDAWSAARADADAAEDE</sequence>
<dbReference type="Proteomes" id="UP000053890">
    <property type="component" value="Unassembled WGS sequence"/>
</dbReference>
<dbReference type="InterPro" id="IPR002067">
    <property type="entry name" value="MCP"/>
</dbReference>
<dbReference type="PRINTS" id="PR00928">
    <property type="entry name" value="GRAVESDC"/>
</dbReference>
<protein>
    <recommendedName>
        <fullName evidence="16">Mitochondrial carrier protein</fullName>
    </recommendedName>
</protein>
<dbReference type="RefSeq" id="XP_018274230.1">
    <property type="nucleotide sequence ID" value="XM_018415441.1"/>
</dbReference>
<keyword evidence="8" id="KW-0106">Calcium</keyword>
<evidence type="ECO:0000256" key="1">
    <source>
        <dbReference type="ARBA" id="ARBA00004448"/>
    </source>
</evidence>
<dbReference type="GO" id="GO:0055085">
    <property type="term" value="P:transmembrane transport"/>
    <property type="evidence" value="ECO:0007669"/>
    <property type="project" value="InterPro"/>
</dbReference>
<dbReference type="AlphaFoldDB" id="A0A194SF44"/>
<dbReference type="SUPFAM" id="SSF103506">
    <property type="entry name" value="Mitochondrial carrier"/>
    <property type="match status" value="1"/>
</dbReference>
<keyword evidence="7" id="KW-0999">Mitochondrion inner membrane</keyword>
<name>A0A194SF44_RHOGW</name>
<feature type="repeat" description="Solcar" evidence="12">
    <location>
        <begin position="267"/>
        <end position="358"/>
    </location>
</feature>
<accession>A0A194SF44</accession>
<dbReference type="InterPro" id="IPR018108">
    <property type="entry name" value="MCP_transmembrane"/>
</dbReference>
<proteinExistence type="inferred from homology"/>
<dbReference type="EMBL" id="KQ474073">
    <property type="protein sequence ID" value="KPV78181.1"/>
    <property type="molecule type" value="Genomic_DNA"/>
</dbReference>
<organism evidence="14 15">
    <name type="scientific">Rhodotorula graminis (strain WP1)</name>
    <dbReference type="NCBI Taxonomy" id="578459"/>
    <lineage>
        <taxon>Eukaryota</taxon>
        <taxon>Fungi</taxon>
        <taxon>Dikarya</taxon>
        <taxon>Basidiomycota</taxon>
        <taxon>Pucciniomycotina</taxon>
        <taxon>Microbotryomycetes</taxon>
        <taxon>Sporidiobolales</taxon>
        <taxon>Sporidiobolaceae</taxon>
        <taxon>Rhodotorula</taxon>
    </lineage>
</organism>
<feature type="repeat" description="Solcar" evidence="12">
    <location>
        <begin position="160"/>
        <end position="256"/>
    </location>
</feature>
<reference evidence="14 15" key="1">
    <citation type="journal article" date="2015" name="Front. Microbiol.">
        <title>Genome sequence of the plant growth promoting endophytic yeast Rhodotorula graminis WP1.</title>
        <authorList>
            <person name="Firrincieli A."/>
            <person name="Otillar R."/>
            <person name="Salamov A."/>
            <person name="Schmutz J."/>
            <person name="Khan Z."/>
            <person name="Redman R.S."/>
            <person name="Fleck N.D."/>
            <person name="Lindquist E."/>
            <person name="Grigoriev I.V."/>
            <person name="Doty S.L."/>
        </authorList>
    </citation>
    <scope>NUCLEOTIDE SEQUENCE [LARGE SCALE GENOMIC DNA]</scope>
    <source>
        <strain evidence="14 15">WP1</strain>
    </source>
</reference>
<evidence type="ECO:0000256" key="13">
    <source>
        <dbReference type="RuleBase" id="RU000488"/>
    </source>
</evidence>
<evidence type="ECO:0000256" key="3">
    <source>
        <dbReference type="ARBA" id="ARBA00022448"/>
    </source>
</evidence>
<evidence type="ECO:0000256" key="2">
    <source>
        <dbReference type="ARBA" id="ARBA00006375"/>
    </source>
</evidence>
<keyword evidence="9" id="KW-1133">Transmembrane helix</keyword>
<evidence type="ECO:0000256" key="4">
    <source>
        <dbReference type="ARBA" id="ARBA00022692"/>
    </source>
</evidence>